<dbReference type="AlphaFoldDB" id="A0A941BK81"/>
<keyword evidence="4" id="KW-1185">Reference proteome</keyword>
<proteinExistence type="predicted"/>
<dbReference type="InterPro" id="IPR003313">
    <property type="entry name" value="AraC-bd"/>
</dbReference>
<dbReference type="Pfam" id="PF02311">
    <property type="entry name" value="AraC_binding"/>
    <property type="match status" value="1"/>
</dbReference>
<accession>A0A941BK81</accession>
<keyword evidence="1" id="KW-0238">DNA-binding</keyword>
<dbReference type="Proteomes" id="UP000678374">
    <property type="component" value="Unassembled WGS sequence"/>
</dbReference>
<feature type="domain" description="AraC-type arabinose-binding/dimerisation" evidence="2">
    <location>
        <begin position="26"/>
        <end position="82"/>
    </location>
</feature>
<dbReference type="EMBL" id="JAGQDE010000013">
    <property type="protein sequence ID" value="MBQ0960252.1"/>
    <property type="molecule type" value="Genomic_DNA"/>
</dbReference>
<dbReference type="InterPro" id="IPR014710">
    <property type="entry name" value="RmlC-like_jellyroll"/>
</dbReference>
<dbReference type="InterPro" id="IPR011051">
    <property type="entry name" value="RmlC_Cupin_sf"/>
</dbReference>
<name>A0A941BK81_9BURK</name>
<sequence length="92" mass="10260">MPSFDEFAQARRAQGFDEVAERHWPPEAVVPTHAHPFAVEALMVAGEMWLGTGDGVPRHLRPGDRFTLAVGQPHDERYGPDGATYWAARRHA</sequence>
<gene>
    <name evidence="3" type="ORF">KAK06_14955</name>
</gene>
<protein>
    <submittedName>
        <fullName evidence="3">AraC family ligand binding domain-containing protein</fullName>
    </submittedName>
</protein>
<organism evidence="3 4">
    <name type="scientific">Ideonella aquatica</name>
    <dbReference type="NCBI Taxonomy" id="2824119"/>
    <lineage>
        <taxon>Bacteria</taxon>
        <taxon>Pseudomonadati</taxon>
        <taxon>Pseudomonadota</taxon>
        <taxon>Betaproteobacteria</taxon>
        <taxon>Burkholderiales</taxon>
        <taxon>Sphaerotilaceae</taxon>
        <taxon>Ideonella</taxon>
    </lineage>
</organism>
<evidence type="ECO:0000256" key="1">
    <source>
        <dbReference type="ARBA" id="ARBA00023125"/>
    </source>
</evidence>
<dbReference type="Gene3D" id="2.60.120.10">
    <property type="entry name" value="Jelly Rolls"/>
    <property type="match status" value="1"/>
</dbReference>
<dbReference type="SUPFAM" id="SSF51182">
    <property type="entry name" value="RmlC-like cupins"/>
    <property type="match status" value="1"/>
</dbReference>
<comment type="caution">
    <text evidence="3">The sequence shown here is derived from an EMBL/GenBank/DDBJ whole genome shotgun (WGS) entry which is preliminary data.</text>
</comment>
<dbReference type="GO" id="GO:0003677">
    <property type="term" value="F:DNA binding"/>
    <property type="evidence" value="ECO:0007669"/>
    <property type="project" value="UniProtKB-KW"/>
</dbReference>
<reference evidence="3" key="1">
    <citation type="submission" date="2021-04" db="EMBL/GenBank/DDBJ databases">
        <title>The genome sequence of Ideonella sp. 4Y11.</title>
        <authorList>
            <person name="Liu Y."/>
        </authorList>
    </citation>
    <scope>NUCLEOTIDE SEQUENCE</scope>
    <source>
        <strain evidence="3">4Y11</strain>
    </source>
</reference>
<evidence type="ECO:0000259" key="2">
    <source>
        <dbReference type="Pfam" id="PF02311"/>
    </source>
</evidence>
<dbReference type="GO" id="GO:0006355">
    <property type="term" value="P:regulation of DNA-templated transcription"/>
    <property type="evidence" value="ECO:0007669"/>
    <property type="project" value="InterPro"/>
</dbReference>
<evidence type="ECO:0000313" key="4">
    <source>
        <dbReference type="Proteomes" id="UP000678374"/>
    </source>
</evidence>
<evidence type="ECO:0000313" key="3">
    <source>
        <dbReference type="EMBL" id="MBQ0960252.1"/>
    </source>
</evidence>